<dbReference type="InterPro" id="IPR001387">
    <property type="entry name" value="Cro/C1-type_HTH"/>
</dbReference>
<dbReference type="Pfam" id="PF01381">
    <property type="entry name" value="HTH_3"/>
    <property type="match status" value="1"/>
</dbReference>
<evidence type="ECO:0000313" key="6">
    <source>
        <dbReference type="Proteomes" id="UP001501480"/>
    </source>
</evidence>
<name>A0ABN2W1H2_9ACTN</name>
<evidence type="ECO:0000313" key="5">
    <source>
        <dbReference type="EMBL" id="GAA2080120.1"/>
    </source>
</evidence>
<gene>
    <name evidence="5" type="ORF">GCM10009821_20500</name>
</gene>
<dbReference type="SMART" id="SM00530">
    <property type="entry name" value="HTH_XRE"/>
    <property type="match status" value="1"/>
</dbReference>
<dbReference type="Gene3D" id="1.10.260.40">
    <property type="entry name" value="lambda repressor-like DNA-binding domains"/>
    <property type="match status" value="1"/>
</dbReference>
<organism evidence="5 6">
    <name type="scientific">Aeromicrobium halocynthiae</name>
    <dbReference type="NCBI Taxonomy" id="560557"/>
    <lineage>
        <taxon>Bacteria</taxon>
        <taxon>Bacillati</taxon>
        <taxon>Actinomycetota</taxon>
        <taxon>Actinomycetes</taxon>
        <taxon>Propionibacteriales</taxon>
        <taxon>Nocardioidaceae</taxon>
        <taxon>Aeromicrobium</taxon>
    </lineage>
</organism>
<dbReference type="InterPro" id="IPR050807">
    <property type="entry name" value="TransReg_Diox_bact_type"/>
</dbReference>
<keyword evidence="2" id="KW-0238">DNA-binding</keyword>
<feature type="domain" description="HTH cro/C1-type" evidence="4">
    <location>
        <begin position="20"/>
        <end position="74"/>
    </location>
</feature>
<evidence type="ECO:0000256" key="1">
    <source>
        <dbReference type="ARBA" id="ARBA00023015"/>
    </source>
</evidence>
<dbReference type="InterPro" id="IPR010982">
    <property type="entry name" value="Lambda_DNA-bd_dom_sf"/>
</dbReference>
<protein>
    <recommendedName>
        <fullName evidence="4">HTH cro/C1-type domain-containing protein</fullName>
    </recommendedName>
</protein>
<comment type="caution">
    <text evidence="5">The sequence shown here is derived from an EMBL/GenBank/DDBJ whole genome shotgun (WGS) entry which is preliminary data.</text>
</comment>
<dbReference type="PANTHER" id="PTHR46797:SF23">
    <property type="entry name" value="HTH-TYPE TRANSCRIPTIONAL REGULATOR SUTR"/>
    <property type="match status" value="1"/>
</dbReference>
<accession>A0ABN2W1H2</accession>
<reference evidence="5 6" key="1">
    <citation type="journal article" date="2019" name="Int. J. Syst. Evol. Microbiol.">
        <title>The Global Catalogue of Microorganisms (GCM) 10K type strain sequencing project: providing services to taxonomists for standard genome sequencing and annotation.</title>
        <authorList>
            <consortium name="The Broad Institute Genomics Platform"/>
            <consortium name="The Broad Institute Genome Sequencing Center for Infectious Disease"/>
            <person name="Wu L."/>
            <person name="Ma J."/>
        </authorList>
    </citation>
    <scope>NUCLEOTIDE SEQUENCE [LARGE SCALE GENOMIC DNA]</scope>
    <source>
        <strain evidence="5 6">JCM 15749</strain>
    </source>
</reference>
<sequence>MGAKRLPETDGLLRDFGARVREMRRQQGLTQVELAEISGLHRVTVAKIETGQLDVQLSTVHRLAGGMGVPLSELLRS</sequence>
<keyword evidence="3" id="KW-0804">Transcription</keyword>
<dbReference type="CDD" id="cd00093">
    <property type="entry name" value="HTH_XRE"/>
    <property type="match status" value="1"/>
</dbReference>
<proteinExistence type="predicted"/>
<dbReference type="Proteomes" id="UP001501480">
    <property type="component" value="Unassembled WGS sequence"/>
</dbReference>
<evidence type="ECO:0000259" key="4">
    <source>
        <dbReference type="PROSITE" id="PS50943"/>
    </source>
</evidence>
<dbReference type="SUPFAM" id="SSF47413">
    <property type="entry name" value="lambda repressor-like DNA-binding domains"/>
    <property type="match status" value="1"/>
</dbReference>
<keyword evidence="1" id="KW-0805">Transcription regulation</keyword>
<dbReference type="PROSITE" id="PS50943">
    <property type="entry name" value="HTH_CROC1"/>
    <property type="match status" value="1"/>
</dbReference>
<dbReference type="EMBL" id="BAAAPY010000007">
    <property type="protein sequence ID" value="GAA2080120.1"/>
    <property type="molecule type" value="Genomic_DNA"/>
</dbReference>
<keyword evidence="6" id="KW-1185">Reference proteome</keyword>
<dbReference type="PANTHER" id="PTHR46797">
    <property type="entry name" value="HTH-TYPE TRANSCRIPTIONAL REGULATOR"/>
    <property type="match status" value="1"/>
</dbReference>
<evidence type="ECO:0000256" key="3">
    <source>
        <dbReference type="ARBA" id="ARBA00023163"/>
    </source>
</evidence>
<evidence type="ECO:0000256" key="2">
    <source>
        <dbReference type="ARBA" id="ARBA00023125"/>
    </source>
</evidence>